<dbReference type="InterPro" id="IPR011009">
    <property type="entry name" value="Kinase-like_dom_sf"/>
</dbReference>
<organism evidence="6 7">
    <name type="scientific">Diversispora eburnea</name>
    <dbReference type="NCBI Taxonomy" id="1213867"/>
    <lineage>
        <taxon>Eukaryota</taxon>
        <taxon>Fungi</taxon>
        <taxon>Fungi incertae sedis</taxon>
        <taxon>Mucoromycota</taxon>
        <taxon>Glomeromycotina</taxon>
        <taxon>Glomeromycetes</taxon>
        <taxon>Diversisporales</taxon>
        <taxon>Diversisporaceae</taxon>
        <taxon>Diversispora</taxon>
    </lineage>
</organism>
<evidence type="ECO:0000256" key="1">
    <source>
        <dbReference type="ARBA" id="ARBA00022741"/>
    </source>
</evidence>
<dbReference type="GO" id="GO:0010506">
    <property type="term" value="P:regulation of autophagy"/>
    <property type="evidence" value="ECO:0007669"/>
    <property type="project" value="InterPro"/>
</dbReference>
<dbReference type="AlphaFoldDB" id="A0A9N8Z949"/>
<keyword evidence="4" id="KW-0723">Serine/threonine-protein kinase</keyword>
<dbReference type="SMART" id="SM00220">
    <property type="entry name" value="S_TKc"/>
    <property type="match status" value="1"/>
</dbReference>
<dbReference type="GO" id="GO:0005524">
    <property type="term" value="F:ATP binding"/>
    <property type="evidence" value="ECO:0007669"/>
    <property type="project" value="UniProtKB-UniRule"/>
</dbReference>
<dbReference type="SUPFAM" id="SSF56112">
    <property type="entry name" value="Protein kinase-like (PK-like)"/>
    <property type="match status" value="1"/>
</dbReference>
<dbReference type="GO" id="GO:0004674">
    <property type="term" value="F:protein serine/threonine kinase activity"/>
    <property type="evidence" value="ECO:0007669"/>
    <property type="project" value="UniProtKB-KW"/>
</dbReference>
<dbReference type="InterPro" id="IPR045269">
    <property type="entry name" value="Atg1-like"/>
</dbReference>
<dbReference type="GO" id="GO:0005737">
    <property type="term" value="C:cytoplasm"/>
    <property type="evidence" value="ECO:0007669"/>
    <property type="project" value="TreeGrafter"/>
</dbReference>
<dbReference type="Gene3D" id="1.10.510.10">
    <property type="entry name" value="Transferase(Phosphotransferase) domain 1"/>
    <property type="match status" value="1"/>
</dbReference>
<dbReference type="PROSITE" id="PS50011">
    <property type="entry name" value="PROTEIN_KINASE_DOM"/>
    <property type="match status" value="1"/>
</dbReference>
<dbReference type="PANTHER" id="PTHR24348">
    <property type="entry name" value="SERINE/THREONINE-PROTEIN KINASE UNC-51-RELATED"/>
    <property type="match status" value="1"/>
</dbReference>
<dbReference type="PROSITE" id="PS00108">
    <property type="entry name" value="PROTEIN_KINASE_ST"/>
    <property type="match status" value="1"/>
</dbReference>
<sequence length="451" mass="52302">MVWQKSFKRKFRNLPSKYISDFLKPKSNKPIATLFNRDPLIKPNEITLSEERPIVILGSSRCCEIGFLEINDESTSKINIFDIHCQISVIKENKIYRTQVKDNSYNSSTYIEFGPENDRIIKVIGYTNTENLNDGDAILIGNEETGFIKYVFADEFRKQNDLLFLHSIPQELKNYKKVSDIGEGAHSKVMKVNKTSSNKMYACKIVSIKQEKSKSIIKCLKQEPRIMIDLDHENIVKIKAFFESEERIVMILELMEGEDLFKYVTQFKFNEQRTLIKTEQIIGFMNQLLHGIEFIHDKQIIHRDLKPHNILFDSTYETLKISDFGSARRIENLNSGSEFYEMEINGTPLYMAPEICNARLQSKPTAKYGKASDMWSLGIILYFLITGSTPFNEDANEFAIYVEITDWEFNPKEVNIKGLTGLLIRLLDKNQKYRITAEDALYSSVFCNYMS</sequence>
<evidence type="ECO:0000256" key="4">
    <source>
        <dbReference type="RuleBase" id="RU000304"/>
    </source>
</evidence>
<comment type="caution">
    <text evidence="6">The sequence shown here is derived from an EMBL/GenBank/DDBJ whole genome shotgun (WGS) entry which is preliminary data.</text>
</comment>
<evidence type="ECO:0000313" key="7">
    <source>
        <dbReference type="Proteomes" id="UP000789706"/>
    </source>
</evidence>
<keyword evidence="4" id="KW-0808">Transferase</keyword>
<feature type="binding site" evidence="3">
    <location>
        <position position="204"/>
    </location>
    <ligand>
        <name>ATP</name>
        <dbReference type="ChEBI" id="CHEBI:30616"/>
    </ligand>
</feature>
<evidence type="ECO:0000259" key="5">
    <source>
        <dbReference type="PROSITE" id="PS50011"/>
    </source>
</evidence>
<dbReference type="PROSITE" id="PS00107">
    <property type="entry name" value="PROTEIN_KINASE_ATP"/>
    <property type="match status" value="1"/>
</dbReference>
<gene>
    <name evidence="6" type="ORF">DEBURN_LOCUS3482</name>
</gene>
<feature type="domain" description="Protein kinase" evidence="5">
    <location>
        <begin position="175"/>
        <end position="446"/>
    </location>
</feature>
<keyword evidence="1 3" id="KW-0547">Nucleotide-binding</keyword>
<reference evidence="6" key="1">
    <citation type="submission" date="2021-06" db="EMBL/GenBank/DDBJ databases">
        <authorList>
            <person name="Kallberg Y."/>
            <person name="Tangrot J."/>
            <person name="Rosling A."/>
        </authorList>
    </citation>
    <scope>NUCLEOTIDE SEQUENCE</scope>
    <source>
        <strain evidence="6">AZ414A</strain>
    </source>
</reference>
<comment type="similarity">
    <text evidence="4">Belongs to the protein kinase superfamily.</text>
</comment>
<name>A0A9N8Z949_9GLOM</name>
<keyword evidence="4" id="KW-0418">Kinase</keyword>
<dbReference type="Proteomes" id="UP000789706">
    <property type="component" value="Unassembled WGS sequence"/>
</dbReference>
<keyword evidence="2 3" id="KW-0067">ATP-binding</keyword>
<dbReference type="PANTHER" id="PTHR24348:SF68">
    <property type="entry name" value="SERINE_THREONINE-PROTEIN KINASE ATG1C"/>
    <property type="match status" value="1"/>
</dbReference>
<dbReference type="Pfam" id="PF00069">
    <property type="entry name" value="Pkinase"/>
    <property type="match status" value="1"/>
</dbReference>
<dbReference type="InterPro" id="IPR008271">
    <property type="entry name" value="Ser/Thr_kinase_AS"/>
</dbReference>
<dbReference type="InterPro" id="IPR017441">
    <property type="entry name" value="Protein_kinase_ATP_BS"/>
</dbReference>
<evidence type="ECO:0000256" key="2">
    <source>
        <dbReference type="ARBA" id="ARBA00022840"/>
    </source>
</evidence>
<evidence type="ECO:0000256" key="3">
    <source>
        <dbReference type="PROSITE-ProRule" id="PRU10141"/>
    </source>
</evidence>
<dbReference type="EMBL" id="CAJVPK010000223">
    <property type="protein sequence ID" value="CAG8477662.1"/>
    <property type="molecule type" value="Genomic_DNA"/>
</dbReference>
<dbReference type="OrthoDB" id="40902at2759"/>
<proteinExistence type="inferred from homology"/>
<evidence type="ECO:0000313" key="6">
    <source>
        <dbReference type="EMBL" id="CAG8477662.1"/>
    </source>
</evidence>
<keyword evidence="7" id="KW-1185">Reference proteome</keyword>
<accession>A0A9N8Z949</accession>
<dbReference type="InterPro" id="IPR000719">
    <property type="entry name" value="Prot_kinase_dom"/>
</dbReference>
<protein>
    <submittedName>
        <fullName evidence="6">11302_t:CDS:1</fullName>
    </submittedName>
</protein>